<evidence type="ECO:0000313" key="1">
    <source>
        <dbReference type="EMBL" id="OWP76972.1"/>
    </source>
</evidence>
<dbReference type="EMBL" id="MTCY01000021">
    <property type="protein sequence ID" value="OWP76972.1"/>
    <property type="molecule type" value="Genomic_DNA"/>
</dbReference>
<protein>
    <submittedName>
        <fullName evidence="1">Uncharacterized protein</fullName>
    </submittedName>
</protein>
<organism evidence="1 2">
    <name type="scientific">Flavobacterium columnare</name>
    <dbReference type="NCBI Taxonomy" id="996"/>
    <lineage>
        <taxon>Bacteria</taxon>
        <taxon>Pseudomonadati</taxon>
        <taxon>Bacteroidota</taxon>
        <taxon>Flavobacteriia</taxon>
        <taxon>Flavobacteriales</taxon>
        <taxon>Flavobacteriaceae</taxon>
        <taxon>Flavobacterium</taxon>
    </lineage>
</organism>
<gene>
    <name evidence="1" type="ORF">BWK62_08460</name>
</gene>
<evidence type="ECO:0000313" key="2">
    <source>
        <dbReference type="Proteomes" id="UP000198034"/>
    </source>
</evidence>
<dbReference type="Proteomes" id="UP000198034">
    <property type="component" value="Unassembled WGS sequence"/>
</dbReference>
<comment type="caution">
    <text evidence="1">The sequence shown here is derived from an EMBL/GenBank/DDBJ whole genome shotgun (WGS) entry which is preliminary data.</text>
</comment>
<reference evidence="1 2" key="1">
    <citation type="journal article" date="2017" name="Infect. Genet. Evol.">
        <title>Comparative genome analysis of fish pathogen Flavobacterium columnare reveals extensive sequence diversity within the species.</title>
        <authorList>
            <person name="Kayansamruaj P."/>
            <person name="Dong H.T."/>
            <person name="Hirono I."/>
            <person name="Kondo H."/>
            <person name="Senapin S."/>
            <person name="Rodkhum C."/>
        </authorList>
    </citation>
    <scope>NUCLEOTIDE SEQUENCE [LARGE SCALE GENOMIC DNA]</scope>
    <source>
        <strain evidence="1 2">1214</strain>
    </source>
</reference>
<proteinExistence type="predicted"/>
<sequence length="79" mass="9466">METIKIEFNSSIKEKLMEFLNSFSKTEINIIEEDEQFLKTKKRVQESYEKLKSGKTKTYTLDELDSMLEETISKYENRD</sequence>
<accession>A0A246GAE2</accession>
<name>A0A246GAE2_9FLAO</name>
<dbReference type="AlphaFoldDB" id="A0A246GAE2"/>